<sequence length="168" mass="18888">MLIPPESGENGLIQLIESIGEKSGKPRMNGGRCEKMAFNRCRWTTGRIVCCVLLMVCMTAVESNEENLQQGGGAKESHEEAAETINLSTLIQHSVDVEFKFEIGAGKEECFYQHLYNNSGVYLTYEVLRGGDKNIDFFFRRPQGDIAYSQLWQSRGTYSQEESKEGLS</sequence>
<keyword evidence="1" id="KW-0812">Transmembrane</keyword>
<keyword evidence="1" id="KW-0472">Membrane</keyword>
<reference evidence="3" key="1">
    <citation type="submission" date="2023-08" db="EMBL/GenBank/DDBJ databases">
        <authorList>
            <person name="Alioto T."/>
            <person name="Alioto T."/>
            <person name="Gomez Garrido J."/>
        </authorList>
    </citation>
    <scope>NUCLEOTIDE SEQUENCE</scope>
</reference>
<gene>
    <name evidence="3" type="ORF">OCTVUL_1B006225</name>
</gene>
<comment type="similarity">
    <text evidence="1">Belongs to the EMP24/GP25L family.</text>
</comment>
<dbReference type="PROSITE" id="PS50866">
    <property type="entry name" value="GOLD"/>
    <property type="match status" value="1"/>
</dbReference>
<dbReference type="AlphaFoldDB" id="A0AA36BXJ9"/>
<feature type="domain" description="GOLD" evidence="2">
    <location>
        <begin position="108"/>
        <end position="168"/>
    </location>
</feature>
<accession>A0AA36BXJ9</accession>
<dbReference type="Proteomes" id="UP001162480">
    <property type="component" value="Chromosome 26"/>
</dbReference>
<dbReference type="InterPro" id="IPR009038">
    <property type="entry name" value="GOLD_dom"/>
</dbReference>
<organism evidence="3 4">
    <name type="scientific">Octopus vulgaris</name>
    <name type="common">Common octopus</name>
    <dbReference type="NCBI Taxonomy" id="6645"/>
    <lineage>
        <taxon>Eukaryota</taxon>
        <taxon>Metazoa</taxon>
        <taxon>Spiralia</taxon>
        <taxon>Lophotrochozoa</taxon>
        <taxon>Mollusca</taxon>
        <taxon>Cephalopoda</taxon>
        <taxon>Coleoidea</taxon>
        <taxon>Octopodiformes</taxon>
        <taxon>Octopoda</taxon>
        <taxon>Incirrata</taxon>
        <taxon>Octopodidae</taxon>
        <taxon>Octopus</taxon>
    </lineage>
</organism>
<proteinExistence type="inferred from homology"/>
<comment type="subcellular location">
    <subcellularLocation>
        <location evidence="1">Membrane</location>
        <topology evidence="1">Single-pass type I membrane protein</topology>
    </subcellularLocation>
</comment>
<evidence type="ECO:0000256" key="1">
    <source>
        <dbReference type="RuleBase" id="RU003827"/>
    </source>
</evidence>
<dbReference type="GO" id="GO:0016020">
    <property type="term" value="C:membrane"/>
    <property type="evidence" value="ECO:0007669"/>
    <property type="project" value="UniProtKB-SubCell"/>
</dbReference>
<evidence type="ECO:0000313" key="3">
    <source>
        <dbReference type="EMBL" id="CAI9741551.1"/>
    </source>
</evidence>
<keyword evidence="4" id="KW-1185">Reference proteome</keyword>
<dbReference type="Pfam" id="PF01105">
    <property type="entry name" value="EMP24_GP25L"/>
    <property type="match status" value="1"/>
</dbReference>
<protein>
    <submittedName>
        <fullName evidence="3">Emp24 domain-containing 5-like</fullName>
    </submittedName>
</protein>
<name>A0AA36BXJ9_OCTVU</name>
<evidence type="ECO:0000259" key="2">
    <source>
        <dbReference type="PROSITE" id="PS50866"/>
    </source>
</evidence>
<dbReference type="EMBL" id="OX597839">
    <property type="protein sequence ID" value="CAI9741551.1"/>
    <property type="molecule type" value="Genomic_DNA"/>
</dbReference>
<evidence type="ECO:0000313" key="4">
    <source>
        <dbReference type="Proteomes" id="UP001162480"/>
    </source>
</evidence>